<protein>
    <submittedName>
        <fullName evidence="1">Uncharacterized protein</fullName>
    </submittedName>
</protein>
<sequence length="37" mass="4244">DDSIKHATVPDPLYAPHKKEWLKLYTPARTAVIVKKI</sequence>
<feature type="non-terminal residue" evidence="1">
    <location>
        <position position="1"/>
    </location>
</feature>
<evidence type="ECO:0000313" key="1">
    <source>
        <dbReference type="EMBL" id="KAA6304923.1"/>
    </source>
</evidence>
<accession>A0A5J4P8S8</accession>
<reference evidence="1" key="1">
    <citation type="submission" date="2019-03" db="EMBL/GenBank/DDBJ databases">
        <title>Single cell metagenomics reveals metabolic interactions within the superorganism composed of flagellate Streblomastix strix and complex community of Bacteroidetes bacteria on its surface.</title>
        <authorList>
            <person name="Treitli S.C."/>
            <person name="Kolisko M."/>
            <person name="Husnik F."/>
            <person name="Keeling P."/>
            <person name="Hampl V."/>
        </authorList>
    </citation>
    <scope>NUCLEOTIDE SEQUENCE</scope>
    <source>
        <strain evidence="1">STM</strain>
    </source>
</reference>
<comment type="caution">
    <text evidence="1">The sequence shown here is derived from an EMBL/GenBank/DDBJ whole genome shotgun (WGS) entry which is preliminary data.</text>
</comment>
<dbReference type="AlphaFoldDB" id="A0A5J4P8S8"/>
<gene>
    <name evidence="1" type="ORF">EZS27_043427</name>
</gene>
<dbReference type="EMBL" id="SNRY01011119">
    <property type="protein sequence ID" value="KAA6304923.1"/>
    <property type="molecule type" value="Genomic_DNA"/>
</dbReference>
<proteinExistence type="predicted"/>
<name>A0A5J4P8S8_9ZZZZ</name>
<organism evidence="1">
    <name type="scientific">termite gut metagenome</name>
    <dbReference type="NCBI Taxonomy" id="433724"/>
    <lineage>
        <taxon>unclassified sequences</taxon>
        <taxon>metagenomes</taxon>
        <taxon>organismal metagenomes</taxon>
    </lineage>
</organism>